<evidence type="ECO:0000313" key="4">
    <source>
        <dbReference type="EMBL" id="SBR59987.1"/>
    </source>
</evidence>
<feature type="domain" description="DDE Tnp4" evidence="3">
    <location>
        <begin position="19"/>
        <end position="107"/>
    </location>
</feature>
<evidence type="ECO:0000256" key="1">
    <source>
        <dbReference type="ARBA" id="ARBA00001968"/>
    </source>
</evidence>
<protein>
    <recommendedName>
        <fullName evidence="3">DDE Tnp4 domain-containing protein</fullName>
    </recommendedName>
</protein>
<evidence type="ECO:0000256" key="2">
    <source>
        <dbReference type="ARBA" id="ARBA00022723"/>
    </source>
</evidence>
<accession>A0A1A8MTL9</accession>
<gene>
    <name evidence="4" type="primary">Nfu_g_1_015437</name>
</gene>
<name>A0A1A8MTL9_9TELE</name>
<keyword evidence="2" id="KW-0479">Metal-binding</keyword>
<dbReference type="InterPro" id="IPR027806">
    <property type="entry name" value="HARBI1_dom"/>
</dbReference>
<comment type="cofactor">
    <cofactor evidence="1">
        <name>a divalent metal cation</name>
        <dbReference type="ChEBI" id="CHEBI:60240"/>
    </cofactor>
</comment>
<dbReference type="AlphaFoldDB" id="A0A1A8MTL9"/>
<evidence type="ECO:0000259" key="3">
    <source>
        <dbReference type="Pfam" id="PF13359"/>
    </source>
</evidence>
<feature type="non-terminal residue" evidence="4">
    <location>
        <position position="116"/>
    </location>
</feature>
<dbReference type="PANTHER" id="PTHR23080:SF133">
    <property type="entry name" value="SI:CH211-262I1.5-RELATED"/>
    <property type="match status" value="1"/>
</dbReference>
<feature type="non-terminal residue" evidence="4">
    <location>
        <position position="1"/>
    </location>
</feature>
<proteinExistence type="predicted"/>
<dbReference type="GO" id="GO:0046872">
    <property type="term" value="F:metal ion binding"/>
    <property type="evidence" value="ECO:0007669"/>
    <property type="project" value="UniProtKB-KW"/>
</dbReference>
<reference evidence="4" key="1">
    <citation type="submission" date="2016-05" db="EMBL/GenBank/DDBJ databases">
        <authorList>
            <person name="Lavstsen T."/>
            <person name="Jespersen J.S."/>
        </authorList>
    </citation>
    <scope>NUCLEOTIDE SEQUENCE</scope>
    <source>
        <tissue evidence="4">Brain</tissue>
    </source>
</reference>
<reference evidence="4" key="2">
    <citation type="submission" date="2016-06" db="EMBL/GenBank/DDBJ databases">
        <title>The genome of a short-lived fish provides insights into sex chromosome evolution and the genetic control of aging.</title>
        <authorList>
            <person name="Reichwald K."/>
            <person name="Felder M."/>
            <person name="Petzold A."/>
            <person name="Koch P."/>
            <person name="Groth M."/>
            <person name="Platzer M."/>
        </authorList>
    </citation>
    <scope>NUCLEOTIDE SEQUENCE</scope>
    <source>
        <tissue evidence="4">Brain</tissue>
    </source>
</reference>
<sequence length="116" mass="13233">ASDLCLSTVCWNYQRPTWESGVLKMLQLEMVIMVDRGFFIDDIVPCKVYRPAFLSGKPQMSACEVIETEAITCLRVHVEHSIHLVQEHKLFDCYSPPCICKQSAICCGFSPYQLLK</sequence>
<dbReference type="Pfam" id="PF13359">
    <property type="entry name" value="DDE_Tnp_4"/>
    <property type="match status" value="1"/>
</dbReference>
<dbReference type="EMBL" id="HAEF01018828">
    <property type="protein sequence ID" value="SBR59987.1"/>
    <property type="molecule type" value="Transcribed_RNA"/>
</dbReference>
<dbReference type="PANTHER" id="PTHR23080">
    <property type="entry name" value="THAP DOMAIN PROTEIN"/>
    <property type="match status" value="1"/>
</dbReference>
<organism evidence="4">
    <name type="scientific">Nothobranchius pienaari</name>
    <dbReference type="NCBI Taxonomy" id="704102"/>
    <lineage>
        <taxon>Eukaryota</taxon>
        <taxon>Metazoa</taxon>
        <taxon>Chordata</taxon>
        <taxon>Craniata</taxon>
        <taxon>Vertebrata</taxon>
        <taxon>Euteleostomi</taxon>
        <taxon>Actinopterygii</taxon>
        <taxon>Neopterygii</taxon>
        <taxon>Teleostei</taxon>
        <taxon>Neoteleostei</taxon>
        <taxon>Acanthomorphata</taxon>
        <taxon>Ovalentaria</taxon>
        <taxon>Atherinomorphae</taxon>
        <taxon>Cyprinodontiformes</taxon>
        <taxon>Nothobranchiidae</taxon>
        <taxon>Nothobranchius</taxon>
    </lineage>
</organism>